<dbReference type="EMBL" id="HBGE01034370">
    <property type="protein sequence ID" value="CAD9128262.1"/>
    <property type="molecule type" value="Transcribed_RNA"/>
</dbReference>
<sequence>MAGRAAVLLAALPLAASLRIDNQGPSGGGVTLKDFVPNAGVYNRTALREHCYSLRQEIMDSLGPFVMDRGENYLRLLQTGAATEKQDATMFSDNFRVGDREVVISRRYENVSWTQELTDAGVPFTIRPAEGGDETVAYLKHLIDAYDSNASLHVFLHANQPEMPESPLGLVNYIKEIDAAKVNKYGGYASLTHHYRSRANSSQHKLLEFRMDCGWRDDWWVQMFKSHWNLPEWGSFAGHDGRYCCSSFVVTKEAVRAYPKVFYISLLDRMARDQPWEVDSWKSFGRSMAVLWHFIFTGRPDEPRYKYEHIANCPPEGCSATHPINKGLRHHPEPRNH</sequence>
<accession>A0A7S1Q9Q0</accession>
<feature type="signal peptide" evidence="1">
    <location>
        <begin position="1"/>
        <end position="17"/>
    </location>
</feature>
<reference evidence="2" key="1">
    <citation type="submission" date="2021-01" db="EMBL/GenBank/DDBJ databases">
        <authorList>
            <person name="Corre E."/>
            <person name="Pelletier E."/>
            <person name="Niang G."/>
            <person name="Scheremetjew M."/>
            <person name="Finn R."/>
            <person name="Kale V."/>
            <person name="Holt S."/>
            <person name="Cochrane G."/>
            <person name="Meng A."/>
            <person name="Brown T."/>
            <person name="Cohen L."/>
        </authorList>
    </citation>
    <scope>NUCLEOTIDE SEQUENCE</scope>
    <source>
        <strain evidence="2">OF101</strain>
    </source>
</reference>
<evidence type="ECO:0000313" key="2">
    <source>
        <dbReference type="EMBL" id="CAD9128262.1"/>
    </source>
</evidence>
<gene>
    <name evidence="2" type="ORF">ACAT0790_LOCUS20836</name>
</gene>
<dbReference type="InterPro" id="IPR021838">
    <property type="entry name" value="DUF3431"/>
</dbReference>
<proteinExistence type="predicted"/>
<name>A0A7S1Q9Q0_ALECA</name>
<feature type="chain" id="PRO_5030615556" evidence="1">
    <location>
        <begin position="18"/>
        <end position="337"/>
    </location>
</feature>
<evidence type="ECO:0000256" key="1">
    <source>
        <dbReference type="SAM" id="SignalP"/>
    </source>
</evidence>
<dbReference type="Pfam" id="PF11913">
    <property type="entry name" value="DUF3431"/>
    <property type="match status" value="1"/>
</dbReference>
<keyword evidence="1" id="KW-0732">Signal</keyword>
<organism evidence="2">
    <name type="scientific">Alexandrium catenella</name>
    <name type="common">Red tide dinoflagellate</name>
    <name type="synonym">Gonyaulax catenella</name>
    <dbReference type="NCBI Taxonomy" id="2925"/>
    <lineage>
        <taxon>Eukaryota</taxon>
        <taxon>Sar</taxon>
        <taxon>Alveolata</taxon>
        <taxon>Dinophyceae</taxon>
        <taxon>Gonyaulacales</taxon>
        <taxon>Pyrocystaceae</taxon>
        <taxon>Alexandrium</taxon>
    </lineage>
</organism>
<dbReference type="AlphaFoldDB" id="A0A7S1Q9Q0"/>
<protein>
    <submittedName>
        <fullName evidence="2">Uncharacterized protein</fullName>
    </submittedName>
</protein>